<evidence type="ECO:0000256" key="1">
    <source>
        <dbReference type="ARBA" id="ARBA00004651"/>
    </source>
</evidence>
<comment type="subcellular location">
    <subcellularLocation>
        <location evidence="1 7">Cell membrane</location>
        <topology evidence="1 7">Multi-pass membrane protein</topology>
    </subcellularLocation>
</comment>
<dbReference type="PANTHER" id="PTHR43744:SF12">
    <property type="entry name" value="ABC TRANSPORTER PERMEASE PROTEIN MG189-RELATED"/>
    <property type="match status" value="1"/>
</dbReference>
<dbReference type="RefSeq" id="WP_133227840.1">
    <property type="nucleotide sequence ID" value="NZ_SMRT01000004.1"/>
</dbReference>
<feature type="transmembrane region" description="Helical" evidence="7">
    <location>
        <begin position="70"/>
        <end position="95"/>
    </location>
</feature>
<evidence type="ECO:0000256" key="5">
    <source>
        <dbReference type="ARBA" id="ARBA00022989"/>
    </source>
</evidence>
<evidence type="ECO:0000256" key="6">
    <source>
        <dbReference type="ARBA" id="ARBA00023136"/>
    </source>
</evidence>
<evidence type="ECO:0000256" key="7">
    <source>
        <dbReference type="RuleBase" id="RU363032"/>
    </source>
</evidence>
<dbReference type="CDD" id="cd06261">
    <property type="entry name" value="TM_PBP2"/>
    <property type="match status" value="1"/>
</dbReference>
<keyword evidence="10" id="KW-1185">Reference proteome</keyword>
<dbReference type="OrthoDB" id="187395at2"/>
<organism evidence="9 10">
    <name type="scientific">Paenibacillus piri</name>
    <dbReference type="NCBI Taxonomy" id="2547395"/>
    <lineage>
        <taxon>Bacteria</taxon>
        <taxon>Bacillati</taxon>
        <taxon>Bacillota</taxon>
        <taxon>Bacilli</taxon>
        <taxon>Bacillales</taxon>
        <taxon>Paenibacillaceae</taxon>
        <taxon>Paenibacillus</taxon>
    </lineage>
</organism>
<feature type="transmembrane region" description="Helical" evidence="7">
    <location>
        <begin position="241"/>
        <end position="262"/>
    </location>
</feature>
<sequence length="276" mass="30716">MFNQSTYGYRSTVYAVLIVLTVATLTPFLWVLASAFKSNSEIFGSASLLPQSWHWENFTTAWTEGKFGVYFWNSLLVAVTVTALLAVIACPAGYAFAKMRLRKHPSLFYVILFGMTMPAQSVIIPLFYQLKSYGLIDHLTGLIVAEVGLEVPFAVYLMRNFFRDLPDELIEAAKIDGAGTWGVFRTIMLPLSKPGMLALSVFSFLGSWNEFLLSLLVLISNDKRTLPLGLMRFRDINTSDYGVVFAGVVLAFIPSIIIYVLLQKSFVRGISSGSLK</sequence>
<keyword evidence="4 7" id="KW-0812">Transmembrane</keyword>
<dbReference type="InterPro" id="IPR000515">
    <property type="entry name" value="MetI-like"/>
</dbReference>
<keyword evidence="3" id="KW-1003">Cell membrane</keyword>
<dbReference type="SUPFAM" id="SSF161098">
    <property type="entry name" value="MetI-like"/>
    <property type="match status" value="1"/>
</dbReference>
<dbReference type="InterPro" id="IPR035906">
    <property type="entry name" value="MetI-like_sf"/>
</dbReference>
<comment type="caution">
    <text evidence="9">The sequence shown here is derived from an EMBL/GenBank/DDBJ whole genome shotgun (WGS) entry which is preliminary data.</text>
</comment>
<dbReference type="PANTHER" id="PTHR43744">
    <property type="entry name" value="ABC TRANSPORTER PERMEASE PROTEIN MG189-RELATED-RELATED"/>
    <property type="match status" value="1"/>
</dbReference>
<evidence type="ECO:0000256" key="2">
    <source>
        <dbReference type="ARBA" id="ARBA00022448"/>
    </source>
</evidence>
<feature type="domain" description="ABC transmembrane type-1" evidence="8">
    <location>
        <begin position="71"/>
        <end position="262"/>
    </location>
</feature>
<dbReference type="Proteomes" id="UP000295636">
    <property type="component" value="Unassembled WGS sequence"/>
</dbReference>
<reference evidence="9 10" key="1">
    <citation type="submission" date="2019-03" db="EMBL/GenBank/DDBJ databases">
        <title>This is whole genome sequence of Paenibacillus sp MS74 strain.</title>
        <authorList>
            <person name="Trinh H.N."/>
        </authorList>
    </citation>
    <scope>NUCLEOTIDE SEQUENCE [LARGE SCALE GENOMIC DNA]</scope>
    <source>
        <strain evidence="9 10">MS74</strain>
    </source>
</reference>
<dbReference type="GO" id="GO:0005886">
    <property type="term" value="C:plasma membrane"/>
    <property type="evidence" value="ECO:0007669"/>
    <property type="project" value="UniProtKB-SubCell"/>
</dbReference>
<accession>A0A4R5KST8</accession>
<feature type="transmembrane region" description="Helical" evidence="7">
    <location>
        <begin position="12"/>
        <end position="33"/>
    </location>
</feature>
<dbReference type="PROSITE" id="PS50928">
    <property type="entry name" value="ABC_TM1"/>
    <property type="match status" value="1"/>
</dbReference>
<protein>
    <submittedName>
        <fullName evidence="9">Carbohydrate ABC transporter permease</fullName>
    </submittedName>
</protein>
<proteinExistence type="inferred from homology"/>
<dbReference type="EMBL" id="SMRT01000004">
    <property type="protein sequence ID" value="TDF98085.1"/>
    <property type="molecule type" value="Genomic_DNA"/>
</dbReference>
<evidence type="ECO:0000259" key="8">
    <source>
        <dbReference type="PROSITE" id="PS50928"/>
    </source>
</evidence>
<feature type="transmembrane region" description="Helical" evidence="7">
    <location>
        <begin position="107"/>
        <end position="127"/>
    </location>
</feature>
<gene>
    <name evidence="9" type="ORF">E1757_11290</name>
</gene>
<comment type="similarity">
    <text evidence="7">Belongs to the binding-protein-dependent transport system permease family.</text>
</comment>
<dbReference type="Gene3D" id="1.10.3720.10">
    <property type="entry name" value="MetI-like"/>
    <property type="match status" value="1"/>
</dbReference>
<keyword evidence="6 7" id="KW-0472">Membrane</keyword>
<dbReference type="GO" id="GO:0055085">
    <property type="term" value="P:transmembrane transport"/>
    <property type="evidence" value="ECO:0007669"/>
    <property type="project" value="InterPro"/>
</dbReference>
<keyword evidence="2 7" id="KW-0813">Transport</keyword>
<evidence type="ECO:0000313" key="10">
    <source>
        <dbReference type="Proteomes" id="UP000295636"/>
    </source>
</evidence>
<dbReference type="Pfam" id="PF00528">
    <property type="entry name" value="BPD_transp_1"/>
    <property type="match status" value="1"/>
</dbReference>
<dbReference type="AlphaFoldDB" id="A0A4R5KST8"/>
<feature type="transmembrane region" description="Helical" evidence="7">
    <location>
        <begin position="197"/>
        <end position="221"/>
    </location>
</feature>
<evidence type="ECO:0000313" key="9">
    <source>
        <dbReference type="EMBL" id="TDF98085.1"/>
    </source>
</evidence>
<keyword evidence="5 7" id="KW-1133">Transmembrane helix</keyword>
<name>A0A4R5KST8_9BACL</name>
<evidence type="ECO:0000256" key="3">
    <source>
        <dbReference type="ARBA" id="ARBA00022475"/>
    </source>
</evidence>
<evidence type="ECO:0000256" key="4">
    <source>
        <dbReference type="ARBA" id="ARBA00022692"/>
    </source>
</evidence>